<evidence type="ECO:0000256" key="6">
    <source>
        <dbReference type="ARBA" id="ARBA00023015"/>
    </source>
</evidence>
<evidence type="ECO:0000256" key="3">
    <source>
        <dbReference type="ARBA" id="ARBA00022737"/>
    </source>
</evidence>
<dbReference type="PRINTS" id="PR00619">
    <property type="entry name" value="GATAZNFINGER"/>
</dbReference>
<keyword evidence="8" id="KW-0539">Nucleus</keyword>
<feature type="region of interest" description="Disordered" evidence="10">
    <location>
        <begin position="236"/>
        <end position="305"/>
    </location>
</feature>
<feature type="region of interest" description="Disordered" evidence="10">
    <location>
        <begin position="1"/>
        <end position="52"/>
    </location>
</feature>
<dbReference type="PROSITE" id="PS00344">
    <property type="entry name" value="GATA_ZN_FINGER_1"/>
    <property type="match status" value="2"/>
</dbReference>
<dbReference type="InterPro" id="IPR039355">
    <property type="entry name" value="Transcription_factor_GATA"/>
</dbReference>
<dbReference type="GO" id="GO:0000981">
    <property type="term" value="F:DNA-binding transcription factor activity, RNA polymerase II-specific"/>
    <property type="evidence" value="ECO:0007669"/>
    <property type="project" value="TreeGrafter"/>
</dbReference>
<dbReference type="AlphaFoldDB" id="A0A9P8QH59"/>
<dbReference type="GO" id="GO:0000122">
    <property type="term" value="P:negative regulation of transcription by RNA polymerase II"/>
    <property type="evidence" value="ECO:0007669"/>
    <property type="project" value="TreeGrafter"/>
</dbReference>
<evidence type="ECO:0000256" key="1">
    <source>
        <dbReference type="ARBA" id="ARBA00004123"/>
    </source>
</evidence>
<feature type="compositionally biased region" description="Polar residues" evidence="10">
    <location>
        <begin position="24"/>
        <end position="52"/>
    </location>
</feature>
<reference evidence="12" key="1">
    <citation type="journal article" date="2021" name="Open Biol.">
        <title>Shared evolutionary footprints suggest mitochondrial oxidative damage underlies multiple complex I losses in fungi.</title>
        <authorList>
            <person name="Schikora-Tamarit M.A."/>
            <person name="Marcet-Houben M."/>
            <person name="Nosek J."/>
            <person name="Gabaldon T."/>
        </authorList>
    </citation>
    <scope>NUCLEOTIDE SEQUENCE</scope>
    <source>
        <strain evidence="12">CBS2887</strain>
    </source>
</reference>
<dbReference type="GO" id="GO:0000978">
    <property type="term" value="F:RNA polymerase II cis-regulatory region sequence-specific DNA binding"/>
    <property type="evidence" value="ECO:0007669"/>
    <property type="project" value="TreeGrafter"/>
</dbReference>
<dbReference type="PROSITE" id="PS50114">
    <property type="entry name" value="GATA_ZN_FINGER_2"/>
    <property type="match status" value="2"/>
</dbReference>
<evidence type="ECO:0000313" key="13">
    <source>
        <dbReference type="Proteomes" id="UP000774326"/>
    </source>
</evidence>
<evidence type="ECO:0000256" key="7">
    <source>
        <dbReference type="ARBA" id="ARBA00023163"/>
    </source>
</evidence>
<dbReference type="InterPro" id="IPR013088">
    <property type="entry name" value="Znf_NHR/GATA"/>
</dbReference>
<evidence type="ECO:0000256" key="2">
    <source>
        <dbReference type="ARBA" id="ARBA00022723"/>
    </source>
</evidence>
<keyword evidence="5" id="KW-0862">Zinc</keyword>
<feature type="compositionally biased region" description="Low complexity" evidence="10">
    <location>
        <begin position="372"/>
        <end position="384"/>
    </location>
</feature>
<feature type="region of interest" description="Disordered" evidence="10">
    <location>
        <begin position="140"/>
        <end position="190"/>
    </location>
</feature>
<evidence type="ECO:0000256" key="5">
    <source>
        <dbReference type="ARBA" id="ARBA00022833"/>
    </source>
</evidence>
<dbReference type="FunFam" id="3.30.50.10:FF:000007">
    <property type="entry name" value="Nitrogen regulatory AreA, N-terminal"/>
    <property type="match status" value="1"/>
</dbReference>
<dbReference type="Gene3D" id="3.30.50.10">
    <property type="entry name" value="Erythroid Transcription Factor GATA-1, subunit A"/>
    <property type="match status" value="2"/>
</dbReference>
<accession>A0A9P8QH59</accession>
<dbReference type="GO" id="GO:0006879">
    <property type="term" value="P:intracellular iron ion homeostasis"/>
    <property type="evidence" value="ECO:0007669"/>
    <property type="project" value="UniProtKB-ARBA"/>
</dbReference>
<dbReference type="SUPFAM" id="SSF57716">
    <property type="entry name" value="Glucocorticoid receptor-like (DNA-binding domain)"/>
    <property type="match status" value="2"/>
</dbReference>
<dbReference type="FunFam" id="3.30.50.10:FF:000039">
    <property type="entry name" value="Siderophore transcription factor SreA"/>
    <property type="match status" value="1"/>
</dbReference>
<feature type="region of interest" description="Disordered" evidence="10">
    <location>
        <begin position="345"/>
        <end position="396"/>
    </location>
</feature>
<dbReference type="CDD" id="cd00202">
    <property type="entry name" value="ZnF_GATA"/>
    <property type="match status" value="2"/>
</dbReference>
<evidence type="ECO:0000259" key="11">
    <source>
        <dbReference type="PROSITE" id="PS50114"/>
    </source>
</evidence>
<keyword evidence="4 9" id="KW-0863">Zinc-finger</keyword>
<feature type="compositionally biased region" description="Basic residues" evidence="10">
    <location>
        <begin position="236"/>
        <end position="248"/>
    </location>
</feature>
<feature type="domain" description="GATA-type" evidence="11">
    <location>
        <begin position="48"/>
        <end position="103"/>
    </location>
</feature>
<evidence type="ECO:0000256" key="4">
    <source>
        <dbReference type="ARBA" id="ARBA00022771"/>
    </source>
</evidence>
<keyword evidence="6" id="KW-0805">Transcription regulation</keyword>
<comment type="caution">
    <text evidence="12">The sequence shown here is derived from an EMBL/GenBank/DDBJ whole genome shotgun (WGS) entry which is preliminary data.</text>
</comment>
<feature type="compositionally biased region" description="Polar residues" evidence="10">
    <location>
        <begin position="385"/>
        <end position="396"/>
    </location>
</feature>
<proteinExistence type="predicted"/>
<feature type="domain" description="GATA-type" evidence="11">
    <location>
        <begin position="197"/>
        <end position="244"/>
    </location>
</feature>
<evidence type="ECO:0000313" key="12">
    <source>
        <dbReference type="EMBL" id="KAH3688782.1"/>
    </source>
</evidence>
<keyword evidence="2" id="KW-0479">Metal-binding</keyword>
<dbReference type="GO" id="GO:0045944">
    <property type="term" value="P:positive regulation of transcription by RNA polymerase II"/>
    <property type="evidence" value="ECO:0007669"/>
    <property type="project" value="TreeGrafter"/>
</dbReference>
<dbReference type="OrthoDB" id="515401at2759"/>
<dbReference type="GO" id="GO:0008270">
    <property type="term" value="F:zinc ion binding"/>
    <property type="evidence" value="ECO:0007669"/>
    <property type="project" value="UniProtKB-KW"/>
</dbReference>
<dbReference type="Pfam" id="PF00320">
    <property type="entry name" value="GATA"/>
    <property type="match status" value="2"/>
</dbReference>
<reference evidence="12" key="2">
    <citation type="submission" date="2021-01" db="EMBL/GenBank/DDBJ databases">
        <authorList>
            <person name="Schikora-Tamarit M.A."/>
        </authorList>
    </citation>
    <scope>NUCLEOTIDE SEQUENCE</scope>
    <source>
        <strain evidence="12">CBS2887</strain>
    </source>
</reference>
<keyword evidence="7" id="KW-0804">Transcription</keyword>
<evidence type="ECO:0000256" key="10">
    <source>
        <dbReference type="SAM" id="MobiDB-lite"/>
    </source>
</evidence>
<dbReference type="EMBL" id="JAEUBG010000154">
    <property type="protein sequence ID" value="KAH3688782.1"/>
    <property type="molecule type" value="Genomic_DNA"/>
</dbReference>
<dbReference type="InterPro" id="IPR000679">
    <property type="entry name" value="Znf_GATA"/>
</dbReference>
<keyword evidence="3" id="KW-0677">Repeat</keyword>
<dbReference type="GO" id="GO:0005634">
    <property type="term" value="C:nucleus"/>
    <property type="evidence" value="ECO:0007669"/>
    <property type="project" value="UniProtKB-SubCell"/>
</dbReference>
<evidence type="ECO:0000256" key="8">
    <source>
        <dbReference type="ARBA" id="ARBA00023242"/>
    </source>
</evidence>
<dbReference type="PANTHER" id="PTHR10071:SF281">
    <property type="entry name" value="BOX A-BINDING FACTOR-RELATED"/>
    <property type="match status" value="1"/>
</dbReference>
<dbReference type="PANTHER" id="PTHR10071">
    <property type="entry name" value="TRANSCRIPTION FACTOR GATA FAMILY MEMBER"/>
    <property type="match status" value="1"/>
</dbReference>
<gene>
    <name evidence="12" type="ORF">WICPIJ_000226</name>
</gene>
<sequence>MTSKSEEQELPTNKESVIIPKDPQTPSTNSKEPTPQPTENNHSEPPTASTNNICSNCLTTKTPLWRRTPAGEIICNACGLYYRANNCHRPVNLKRPPHMVHVKQEPSKRCEGDGRCNGLGGSKGCEDCPSYNNRVVVKEKNGATPPSDSTELGLGDQGGKVSGTDGKGEQCQRKEPQTQGQTEAEGEEQGDATVIACNNCGTTVTPLWRRDDNGDTICNACGLYYKLHGKFRPPKLKKNIIKRRKREHTTKEEGSSPDLKKAKSKNKSNSNNSTPDILSPITLSPNNRDSPTASNSNERITLPPLQLPTNYCPPAIDFTASFRFKSSSAILPPLDASLHPSIEKTPLDNVSAVRSATPPMSRQQKEGDKDSSSNTTSGSTHGNTYLSVTSLLNETK</sequence>
<dbReference type="Proteomes" id="UP000774326">
    <property type="component" value="Unassembled WGS sequence"/>
</dbReference>
<comment type="subcellular location">
    <subcellularLocation>
        <location evidence="1">Nucleus</location>
    </subcellularLocation>
</comment>
<organism evidence="12 13">
    <name type="scientific">Wickerhamomyces pijperi</name>
    <name type="common">Yeast</name>
    <name type="synonym">Pichia pijperi</name>
    <dbReference type="NCBI Taxonomy" id="599730"/>
    <lineage>
        <taxon>Eukaryota</taxon>
        <taxon>Fungi</taxon>
        <taxon>Dikarya</taxon>
        <taxon>Ascomycota</taxon>
        <taxon>Saccharomycotina</taxon>
        <taxon>Saccharomycetes</taxon>
        <taxon>Phaffomycetales</taxon>
        <taxon>Wickerhamomycetaceae</taxon>
        <taxon>Wickerhamomyces</taxon>
    </lineage>
</organism>
<feature type="compositionally biased region" description="Basic and acidic residues" evidence="10">
    <location>
        <begin position="249"/>
        <end position="261"/>
    </location>
</feature>
<feature type="compositionally biased region" description="Polar residues" evidence="10">
    <location>
        <begin position="352"/>
        <end position="362"/>
    </location>
</feature>
<keyword evidence="13" id="KW-1185">Reference proteome</keyword>
<feature type="compositionally biased region" description="Basic and acidic residues" evidence="10">
    <location>
        <begin position="166"/>
        <end position="176"/>
    </location>
</feature>
<evidence type="ECO:0000256" key="9">
    <source>
        <dbReference type="PROSITE-ProRule" id="PRU00094"/>
    </source>
</evidence>
<dbReference type="SMART" id="SM00401">
    <property type="entry name" value="ZnF_GATA"/>
    <property type="match status" value="2"/>
</dbReference>
<name>A0A9P8QH59_WICPI</name>
<protein>
    <recommendedName>
        <fullName evidence="11">GATA-type domain-containing protein</fullName>
    </recommendedName>
</protein>
<feature type="compositionally biased region" description="Polar residues" evidence="10">
    <location>
        <begin position="281"/>
        <end position="299"/>
    </location>
</feature>